<organism evidence="2 3">
    <name type="scientific">Actinomadura luzonensis</name>
    <dbReference type="NCBI Taxonomy" id="2805427"/>
    <lineage>
        <taxon>Bacteria</taxon>
        <taxon>Bacillati</taxon>
        <taxon>Actinomycetota</taxon>
        <taxon>Actinomycetes</taxon>
        <taxon>Streptosporangiales</taxon>
        <taxon>Thermomonosporaceae</taxon>
        <taxon>Actinomadura</taxon>
    </lineage>
</organism>
<reference evidence="2 3" key="1">
    <citation type="submission" date="2022-04" db="EMBL/GenBank/DDBJ databases">
        <title>Genome draft of Actinomadura sp. ATCC 31491.</title>
        <authorList>
            <person name="Shi X."/>
            <person name="Du Y."/>
        </authorList>
    </citation>
    <scope>NUCLEOTIDE SEQUENCE [LARGE SCALE GENOMIC DNA]</scope>
    <source>
        <strain evidence="2 3">ATCC 31491</strain>
    </source>
</reference>
<feature type="compositionally biased region" description="Gly residues" evidence="1">
    <location>
        <begin position="1"/>
        <end position="11"/>
    </location>
</feature>
<keyword evidence="3" id="KW-1185">Reference proteome</keyword>
<dbReference type="RefSeq" id="WP_247815536.1">
    <property type="nucleotide sequence ID" value="NZ_JAKRKC020000002.1"/>
</dbReference>
<dbReference type="Proteomes" id="UP001317259">
    <property type="component" value="Unassembled WGS sequence"/>
</dbReference>
<gene>
    <name evidence="2" type="ORF">MF672_033265</name>
</gene>
<evidence type="ECO:0000313" key="3">
    <source>
        <dbReference type="Proteomes" id="UP001317259"/>
    </source>
</evidence>
<evidence type="ECO:0000313" key="2">
    <source>
        <dbReference type="EMBL" id="MCK2218631.1"/>
    </source>
</evidence>
<proteinExistence type="predicted"/>
<sequence length="75" mass="7280">MNAYGGAGDGATGPWRAGTPGRGTARPDRGGRGRRGGDGATGPWRAGGAGARWPSVAWWAGGAGAVSLAGTLAYP</sequence>
<dbReference type="EMBL" id="JAKRKC020000002">
    <property type="protein sequence ID" value="MCK2218631.1"/>
    <property type="molecule type" value="Genomic_DNA"/>
</dbReference>
<comment type="caution">
    <text evidence="2">The sequence shown here is derived from an EMBL/GenBank/DDBJ whole genome shotgun (WGS) entry which is preliminary data.</text>
</comment>
<evidence type="ECO:0000256" key="1">
    <source>
        <dbReference type="SAM" id="MobiDB-lite"/>
    </source>
</evidence>
<name>A0ABT0G1Z8_9ACTN</name>
<accession>A0ABT0G1Z8</accession>
<feature type="region of interest" description="Disordered" evidence="1">
    <location>
        <begin position="1"/>
        <end position="50"/>
    </location>
</feature>
<feature type="compositionally biased region" description="Basic and acidic residues" evidence="1">
    <location>
        <begin position="25"/>
        <end position="37"/>
    </location>
</feature>
<protein>
    <submittedName>
        <fullName evidence="2">Uncharacterized protein</fullName>
    </submittedName>
</protein>